<dbReference type="EMBL" id="JADYXP020000005">
    <property type="protein sequence ID" value="KAL0124928.1"/>
    <property type="molecule type" value="Genomic_DNA"/>
</dbReference>
<organism evidence="3 4">
    <name type="scientific">Cardiocondyla obscurior</name>
    <dbReference type="NCBI Taxonomy" id="286306"/>
    <lineage>
        <taxon>Eukaryota</taxon>
        <taxon>Metazoa</taxon>
        <taxon>Ecdysozoa</taxon>
        <taxon>Arthropoda</taxon>
        <taxon>Hexapoda</taxon>
        <taxon>Insecta</taxon>
        <taxon>Pterygota</taxon>
        <taxon>Neoptera</taxon>
        <taxon>Endopterygota</taxon>
        <taxon>Hymenoptera</taxon>
        <taxon>Apocrita</taxon>
        <taxon>Aculeata</taxon>
        <taxon>Formicoidea</taxon>
        <taxon>Formicidae</taxon>
        <taxon>Myrmicinae</taxon>
        <taxon>Cardiocondyla</taxon>
    </lineage>
</organism>
<keyword evidence="2" id="KW-0812">Transmembrane</keyword>
<feature type="transmembrane region" description="Helical" evidence="2">
    <location>
        <begin position="77"/>
        <end position="94"/>
    </location>
</feature>
<feature type="region of interest" description="Disordered" evidence="1">
    <location>
        <begin position="1"/>
        <end position="31"/>
    </location>
</feature>
<sequence length="101" mass="11649">MISSDLMKRRRRAKSPKERTRARSQRENKLPSLSSLPLTAVLPLPSPDYVAYLYSILLTINGANSCAPKRLIPVEYFFTYFYFIQINIIIEIVIENNLGIE</sequence>
<name>A0AAW2GBB6_9HYME</name>
<evidence type="ECO:0000256" key="1">
    <source>
        <dbReference type="SAM" id="MobiDB-lite"/>
    </source>
</evidence>
<evidence type="ECO:0000256" key="2">
    <source>
        <dbReference type="SAM" id="Phobius"/>
    </source>
</evidence>
<keyword evidence="2" id="KW-1133">Transmembrane helix</keyword>
<dbReference type="AlphaFoldDB" id="A0AAW2GBB6"/>
<keyword evidence="2" id="KW-0472">Membrane</keyword>
<protein>
    <submittedName>
        <fullName evidence="3">Uncharacterized protein</fullName>
    </submittedName>
</protein>
<evidence type="ECO:0000313" key="4">
    <source>
        <dbReference type="Proteomes" id="UP001430953"/>
    </source>
</evidence>
<comment type="caution">
    <text evidence="3">The sequence shown here is derived from an EMBL/GenBank/DDBJ whole genome shotgun (WGS) entry which is preliminary data.</text>
</comment>
<feature type="compositionally biased region" description="Basic and acidic residues" evidence="1">
    <location>
        <begin position="15"/>
        <end position="29"/>
    </location>
</feature>
<reference evidence="3 4" key="1">
    <citation type="submission" date="2023-03" db="EMBL/GenBank/DDBJ databases">
        <title>High recombination rates correlate with genetic variation in Cardiocondyla obscurior ants.</title>
        <authorList>
            <person name="Errbii M."/>
        </authorList>
    </citation>
    <scope>NUCLEOTIDE SEQUENCE [LARGE SCALE GENOMIC DNA]</scope>
    <source>
        <strain evidence="3">Alpha-2009</strain>
        <tissue evidence="3">Whole body</tissue>
    </source>
</reference>
<dbReference type="Proteomes" id="UP001430953">
    <property type="component" value="Unassembled WGS sequence"/>
</dbReference>
<gene>
    <name evidence="3" type="ORF">PUN28_006649</name>
</gene>
<keyword evidence="4" id="KW-1185">Reference proteome</keyword>
<accession>A0AAW2GBB6</accession>
<proteinExistence type="predicted"/>
<evidence type="ECO:0000313" key="3">
    <source>
        <dbReference type="EMBL" id="KAL0124928.1"/>
    </source>
</evidence>